<accession>A0ABX8CNG1</accession>
<feature type="region of interest" description="Disordered" evidence="1">
    <location>
        <begin position="118"/>
        <end position="137"/>
    </location>
</feature>
<feature type="region of interest" description="Disordered" evidence="1">
    <location>
        <begin position="1"/>
        <end position="32"/>
    </location>
</feature>
<dbReference type="Proteomes" id="UP000683310">
    <property type="component" value="Chromosome"/>
</dbReference>
<gene>
    <name evidence="2" type="ORF">KHQ06_30750</name>
</gene>
<dbReference type="EMBL" id="CP074371">
    <property type="protein sequence ID" value="QVI20498.1"/>
    <property type="molecule type" value="Genomic_DNA"/>
</dbReference>
<feature type="compositionally biased region" description="Polar residues" evidence="1">
    <location>
        <begin position="16"/>
        <end position="28"/>
    </location>
</feature>
<evidence type="ECO:0000256" key="1">
    <source>
        <dbReference type="SAM" id="MobiDB-lite"/>
    </source>
</evidence>
<evidence type="ECO:0000313" key="3">
    <source>
        <dbReference type="Proteomes" id="UP000683310"/>
    </source>
</evidence>
<proteinExistence type="predicted"/>
<sequence>MTPQPNSRPAPLASESAGNGSGDPTTLNARAGDLTDDDVGVAAFLTLGDDVVRNLLDVLQRLDRLRGIIEDTKSSLLQVGSASIDLRDLVARLEADIRSANSAMLAITGHWLMSSPGRGGPLTIRSTPAEGSRGMKH</sequence>
<evidence type="ECO:0000313" key="2">
    <source>
        <dbReference type="EMBL" id="QVI20498.1"/>
    </source>
</evidence>
<protein>
    <submittedName>
        <fullName evidence="2">Uncharacterized protein</fullName>
    </submittedName>
</protein>
<keyword evidence="3" id="KW-1185">Reference proteome</keyword>
<reference evidence="2 3" key="1">
    <citation type="submission" date="2021-04" db="EMBL/GenBank/DDBJ databases">
        <title>Nocardia tengchongensis.</title>
        <authorList>
            <person name="Zhuang k."/>
            <person name="Ran Y."/>
            <person name="Li W."/>
        </authorList>
    </citation>
    <scope>NUCLEOTIDE SEQUENCE [LARGE SCALE GENOMIC DNA]</scope>
    <source>
        <strain evidence="2 3">CFH S0057</strain>
    </source>
</reference>
<organism evidence="2 3">
    <name type="scientific">Nocardia tengchongensis</name>
    <dbReference type="NCBI Taxonomy" id="2055889"/>
    <lineage>
        <taxon>Bacteria</taxon>
        <taxon>Bacillati</taxon>
        <taxon>Actinomycetota</taxon>
        <taxon>Actinomycetes</taxon>
        <taxon>Mycobacteriales</taxon>
        <taxon>Nocardiaceae</taxon>
        <taxon>Nocardia</taxon>
    </lineage>
</organism>
<name>A0ABX8CNG1_9NOCA</name>